<dbReference type="Proteomes" id="UP000564378">
    <property type="component" value="Unassembled WGS sequence"/>
</dbReference>
<accession>A0A842HW18</accession>
<comment type="caution">
    <text evidence="3">The sequence shown here is derived from an EMBL/GenBank/DDBJ whole genome shotgun (WGS) entry which is preliminary data.</text>
</comment>
<sequence length="111" mass="11954">MKKIALIAAMMAGTAAFATPPAQQGDMQVENEPQTQLPNDPYEGYEGLGGPDETQVYDGPDSYTPSQPPPVESGAAIRSQAVATFQPRVRTDYPTCSESIRDNCAQSYDPR</sequence>
<name>A0A842HW18_9SPHN</name>
<feature type="region of interest" description="Disordered" evidence="1">
    <location>
        <begin position="21"/>
        <end position="74"/>
    </location>
</feature>
<dbReference type="AlphaFoldDB" id="A0A842HW18"/>
<evidence type="ECO:0000256" key="1">
    <source>
        <dbReference type="SAM" id="MobiDB-lite"/>
    </source>
</evidence>
<proteinExistence type="predicted"/>
<evidence type="ECO:0000313" key="4">
    <source>
        <dbReference type="Proteomes" id="UP000564378"/>
    </source>
</evidence>
<reference evidence="3 4" key="1">
    <citation type="submission" date="2020-08" db="EMBL/GenBank/DDBJ databases">
        <title>Draft genome sequence of Parasphingopyxis sp. GrpM-11.</title>
        <authorList>
            <person name="Oh J."/>
            <person name="Roh D.-H."/>
        </authorList>
    </citation>
    <scope>NUCLEOTIDE SEQUENCE [LARGE SCALE GENOMIC DNA]</scope>
    <source>
        <strain evidence="3 4">GrpM-11</strain>
    </source>
</reference>
<dbReference type="RefSeq" id="WP_185800526.1">
    <property type="nucleotide sequence ID" value="NZ_JACJVJ010000001.1"/>
</dbReference>
<feature type="signal peptide" evidence="2">
    <location>
        <begin position="1"/>
        <end position="18"/>
    </location>
</feature>
<gene>
    <name evidence="3" type="ORF">H6P80_06705</name>
</gene>
<protein>
    <submittedName>
        <fullName evidence="3">Uncharacterized protein</fullName>
    </submittedName>
</protein>
<dbReference type="EMBL" id="JACJVJ010000001">
    <property type="protein sequence ID" value="MBC2777306.1"/>
    <property type="molecule type" value="Genomic_DNA"/>
</dbReference>
<evidence type="ECO:0000256" key="2">
    <source>
        <dbReference type="SAM" id="SignalP"/>
    </source>
</evidence>
<organism evidence="3 4">
    <name type="scientific">Parasphingopyxis marina</name>
    <dbReference type="NCBI Taxonomy" id="2761622"/>
    <lineage>
        <taxon>Bacteria</taxon>
        <taxon>Pseudomonadati</taxon>
        <taxon>Pseudomonadota</taxon>
        <taxon>Alphaproteobacteria</taxon>
        <taxon>Sphingomonadales</taxon>
        <taxon>Sphingomonadaceae</taxon>
        <taxon>Parasphingopyxis</taxon>
    </lineage>
</organism>
<evidence type="ECO:0000313" key="3">
    <source>
        <dbReference type="EMBL" id="MBC2777306.1"/>
    </source>
</evidence>
<keyword evidence="4" id="KW-1185">Reference proteome</keyword>
<keyword evidence="2" id="KW-0732">Signal</keyword>
<feature type="chain" id="PRO_5032453832" evidence="2">
    <location>
        <begin position="19"/>
        <end position="111"/>
    </location>
</feature>